<reference evidence="1" key="1">
    <citation type="submission" date="2019-03" db="EMBL/GenBank/DDBJ databases">
        <authorList>
            <person name="Danneels B."/>
        </authorList>
    </citation>
    <scope>NUCLEOTIDE SEQUENCE</scope>
</reference>
<dbReference type="EMBL" id="CAADHY010000032">
    <property type="protein sequence ID" value="VFR33698.1"/>
    <property type="molecule type" value="Genomic_DNA"/>
</dbReference>
<dbReference type="AlphaFoldDB" id="A0A484Q5Q1"/>
<proteinExistence type="predicted"/>
<name>A0A484Q5Q1_9ZZZZ</name>
<protein>
    <submittedName>
        <fullName evidence="1">Phage minor tail protein</fullName>
    </submittedName>
</protein>
<evidence type="ECO:0000313" key="1">
    <source>
        <dbReference type="EMBL" id="VFR33698.1"/>
    </source>
</evidence>
<organism evidence="1">
    <name type="scientific">plant metagenome</name>
    <dbReference type="NCBI Taxonomy" id="1297885"/>
    <lineage>
        <taxon>unclassified sequences</taxon>
        <taxon>metagenomes</taxon>
        <taxon>organismal metagenomes</taxon>
    </lineage>
</organism>
<dbReference type="InterPro" id="IPR010265">
    <property type="entry name" value="Phage_lambda_TipM"/>
</dbReference>
<accession>A0A484Q5Q1</accession>
<dbReference type="Pfam" id="PF05939">
    <property type="entry name" value="Phage_min_tail"/>
    <property type="match status" value="1"/>
</dbReference>
<gene>
    <name evidence="1" type="ORF">AMP9_2943</name>
</gene>
<sequence length="115" mass="12681">MELMATETFTWKAVDTPQGTITFRRLAAQFGDGYRQVAGDGLNGRVQSWPLQFVGDEAEMSSLTGFLNRHAGLRSFFWTPPLGEQGYYEVAGYSASPLGGSLYSVNATFQQVFKP</sequence>